<dbReference type="Proteomes" id="UP001057520">
    <property type="component" value="Chromosome"/>
</dbReference>
<gene>
    <name evidence="1" type="ORF">MZV50_25625</name>
</gene>
<accession>A0ABY4ZV36</accession>
<proteinExistence type="predicted"/>
<keyword evidence="2" id="KW-1185">Reference proteome</keyword>
<protein>
    <submittedName>
        <fullName evidence="1">Uncharacterized protein</fullName>
    </submittedName>
</protein>
<sequence>MKSITDFEEFLANEGPDTADELADLASCVAGANSAGRYSSKAGKDGSLIVSGSEFSIFLTDKAQFAFLQRLKRDVSEPGASFEGDAAFERAMAKND</sequence>
<name>A0ABY4ZV36_9CAUL</name>
<evidence type="ECO:0000313" key="1">
    <source>
        <dbReference type="EMBL" id="USQ95877.1"/>
    </source>
</evidence>
<dbReference type="EMBL" id="CP096040">
    <property type="protein sequence ID" value="USQ95877.1"/>
    <property type="molecule type" value="Genomic_DNA"/>
</dbReference>
<organism evidence="1 2">
    <name type="scientific">Caulobacter segnis</name>
    <dbReference type="NCBI Taxonomy" id="88688"/>
    <lineage>
        <taxon>Bacteria</taxon>
        <taxon>Pseudomonadati</taxon>
        <taxon>Pseudomonadota</taxon>
        <taxon>Alphaproteobacteria</taxon>
        <taxon>Caulobacterales</taxon>
        <taxon>Caulobacteraceae</taxon>
        <taxon>Caulobacter</taxon>
    </lineage>
</organism>
<evidence type="ECO:0000313" key="2">
    <source>
        <dbReference type="Proteomes" id="UP001057520"/>
    </source>
</evidence>
<reference evidence="1 2" key="1">
    <citation type="submission" date="2022-04" db="EMBL/GenBank/DDBJ databases">
        <title>Genome sequence of soybean root-associated Caulobacter segnis RL271.</title>
        <authorList>
            <person name="Longley R."/>
            <person name="Bonito G."/>
            <person name="Trigodet F."/>
            <person name="Crosson S."/>
            <person name="Fiebig A."/>
        </authorList>
    </citation>
    <scope>NUCLEOTIDE SEQUENCE [LARGE SCALE GENOMIC DNA]</scope>
    <source>
        <strain evidence="1 2">RL271</strain>
    </source>
</reference>